<dbReference type="InterPro" id="IPR008597">
    <property type="entry name" value="Invert_lysozyme"/>
</dbReference>
<keyword evidence="8" id="KW-0732">Signal</keyword>
<feature type="disulfide bond" evidence="7">
    <location>
        <begin position="86"/>
        <end position="92"/>
    </location>
</feature>
<feature type="disulfide bond" evidence="7">
    <location>
        <begin position="37"/>
        <end position="43"/>
    </location>
</feature>
<feature type="disulfide bond" evidence="7">
    <location>
        <begin position="32"/>
        <end position="116"/>
    </location>
</feature>
<feature type="non-terminal residue" evidence="9">
    <location>
        <position position="1"/>
    </location>
</feature>
<dbReference type="PROSITE" id="PS51909">
    <property type="entry name" value="LYSOZYME_I"/>
    <property type="match status" value="1"/>
</dbReference>
<keyword evidence="6" id="KW-0326">Glycosidase</keyword>
<dbReference type="PANTHER" id="PTHR11195">
    <property type="entry name" value="DESTABILASE-RELATED"/>
    <property type="match status" value="1"/>
</dbReference>
<feature type="disulfide bond" evidence="7">
    <location>
        <begin position="49"/>
        <end position="54"/>
    </location>
</feature>
<feature type="chain" id="PRO_5006865182" description="lysozyme" evidence="8">
    <location>
        <begin position="20"/>
        <end position="166"/>
    </location>
</feature>
<evidence type="ECO:0000256" key="3">
    <source>
        <dbReference type="ARBA" id="ARBA00022529"/>
    </source>
</evidence>
<evidence type="ECO:0000256" key="1">
    <source>
        <dbReference type="ARBA" id="ARBA00000632"/>
    </source>
</evidence>
<dbReference type="FunFam" id="1.10.530.10:FF:000019">
    <property type="entry name" value="lysozyme"/>
    <property type="match status" value="1"/>
</dbReference>
<dbReference type="GO" id="GO:0003796">
    <property type="term" value="F:lysozyme activity"/>
    <property type="evidence" value="ECO:0007669"/>
    <property type="project" value="UniProtKB-EC"/>
</dbReference>
<feature type="signal peptide" evidence="8">
    <location>
        <begin position="1"/>
        <end position="19"/>
    </location>
</feature>
<dbReference type="EMBL" id="GECL01002629">
    <property type="protein sequence ID" value="JAP03495.1"/>
    <property type="molecule type" value="Transcribed_RNA"/>
</dbReference>
<dbReference type="AlphaFoldDB" id="A0A0V0G681"/>
<evidence type="ECO:0000256" key="7">
    <source>
        <dbReference type="PIRSR" id="PIRSR608597-3"/>
    </source>
</evidence>
<organism evidence="9">
    <name type="scientific">Triatoma dimidiata</name>
    <name type="common">Kissing bug</name>
    <name type="synonym">Meccus dimidiatus</name>
    <dbReference type="NCBI Taxonomy" id="72491"/>
    <lineage>
        <taxon>Eukaryota</taxon>
        <taxon>Metazoa</taxon>
        <taxon>Ecdysozoa</taxon>
        <taxon>Arthropoda</taxon>
        <taxon>Hexapoda</taxon>
        <taxon>Insecta</taxon>
        <taxon>Pterygota</taxon>
        <taxon>Neoptera</taxon>
        <taxon>Paraneoptera</taxon>
        <taxon>Hemiptera</taxon>
        <taxon>Heteroptera</taxon>
        <taxon>Panheteroptera</taxon>
        <taxon>Cimicomorpha</taxon>
        <taxon>Reduviidae</taxon>
        <taxon>Triatominae</taxon>
        <taxon>Triatoma</taxon>
    </lineage>
</organism>
<proteinExistence type="predicted"/>
<dbReference type="Gene3D" id="1.10.530.10">
    <property type="match status" value="1"/>
</dbReference>
<dbReference type="PANTHER" id="PTHR11195:SF22">
    <property type="entry name" value="LYSOZYME"/>
    <property type="match status" value="1"/>
</dbReference>
<keyword evidence="5" id="KW-0378">Hydrolase</keyword>
<evidence type="ECO:0000256" key="6">
    <source>
        <dbReference type="ARBA" id="ARBA00023295"/>
    </source>
</evidence>
<dbReference type="Pfam" id="PF05497">
    <property type="entry name" value="Destabilase"/>
    <property type="match status" value="1"/>
</dbReference>
<sequence length="166" mass="18279">ANMYTYFLFLLASTPLVFGQLAPTLEPVSELCLGCICEAASNCNRTLQCNGEVCGIFRITWAYWADANKPTLDLDDPNDPGAYARCVNEPRCAAKTVIAYMNRFAQDCNNDGVVNCWDYARIHKLGGYGCKAQLNADYETKFTNCQKQVEAMFSGAGNIEARAGQN</sequence>
<dbReference type="GO" id="GO:0031640">
    <property type="term" value="P:killing of cells of another organism"/>
    <property type="evidence" value="ECO:0007669"/>
    <property type="project" value="UniProtKB-KW"/>
</dbReference>
<dbReference type="GO" id="GO:0042742">
    <property type="term" value="P:defense response to bacterium"/>
    <property type="evidence" value="ECO:0007669"/>
    <property type="project" value="UniProtKB-KW"/>
</dbReference>
<protein>
    <recommendedName>
        <fullName evidence="2">lysozyme</fullName>
        <ecNumber evidence="2">3.2.1.17</ecNumber>
    </recommendedName>
</protein>
<evidence type="ECO:0000256" key="8">
    <source>
        <dbReference type="SAM" id="SignalP"/>
    </source>
</evidence>
<reference evidence="9" key="1">
    <citation type="journal article" date="2018" name="J. Proteomics">
        <title>Exploring the molecular complexity of Triatoma dimidiata sialome.</title>
        <authorList>
            <person name="Santiago P.B."/>
            <person name="de Araujo C.N."/>
            <person name="Charneau S."/>
            <person name="Bastos I.M.D."/>
            <person name="Assumpcao T.C.F."/>
            <person name="Queiroz R.M.L."/>
            <person name="Praca Y.R."/>
            <person name="Cordeiro T.M."/>
            <person name="Garcia C.H.S."/>
            <person name="da Silva I.G."/>
            <person name="Raiol T."/>
            <person name="Motta F.N."/>
            <person name="de Araujo Oliveira J.V."/>
            <person name="de Sousa M.V."/>
            <person name="Ribeiro J.M.C."/>
            <person name="de Santana J.M."/>
        </authorList>
    </citation>
    <scope>NUCLEOTIDE SEQUENCE</scope>
    <source>
        <strain evidence="9">Santander</strain>
        <tissue evidence="9">Salivary glands</tissue>
    </source>
</reference>
<evidence type="ECO:0000313" key="9">
    <source>
        <dbReference type="EMBL" id="JAP03495.1"/>
    </source>
</evidence>
<dbReference type="CDD" id="cd16890">
    <property type="entry name" value="lyz_i"/>
    <property type="match status" value="1"/>
</dbReference>
<name>A0A0V0G681_TRIDM</name>
<keyword evidence="7" id="KW-1015">Disulfide bond</keyword>
<keyword evidence="4" id="KW-0081">Bacteriolytic enzyme</keyword>
<dbReference type="EC" id="3.2.1.17" evidence="2"/>
<keyword evidence="3" id="KW-0929">Antimicrobial</keyword>
<evidence type="ECO:0000256" key="4">
    <source>
        <dbReference type="ARBA" id="ARBA00022638"/>
    </source>
</evidence>
<evidence type="ECO:0000256" key="2">
    <source>
        <dbReference type="ARBA" id="ARBA00012732"/>
    </source>
</evidence>
<evidence type="ECO:0000256" key="5">
    <source>
        <dbReference type="ARBA" id="ARBA00022801"/>
    </source>
</evidence>
<accession>A0A0V0G681</accession>
<comment type="catalytic activity">
    <reaction evidence="1">
        <text>Hydrolysis of (1-&gt;4)-beta-linkages between N-acetylmuramic acid and N-acetyl-D-glucosamine residues in a peptidoglycan and between N-acetyl-D-glucosamine residues in chitodextrins.</text>
        <dbReference type="EC" id="3.2.1.17"/>
    </reaction>
</comment>